<evidence type="ECO:0000313" key="16">
    <source>
        <dbReference type="Proteomes" id="UP000011182"/>
    </source>
</evidence>
<evidence type="ECO:0000313" key="15">
    <source>
        <dbReference type="EMBL" id="ELS61769.1"/>
    </source>
</evidence>
<keyword evidence="6" id="KW-0963">Cytoplasm</keyword>
<accession>A0A9W5LJC1</accession>
<dbReference type="InterPro" id="IPR036736">
    <property type="entry name" value="ACP-like_sf"/>
</dbReference>
<dbReference type="SUPFAM" id="SSF53901">
    <property type="entry name" value="Thiolase-like"/>
    <property type="match status" value="1"/>
</dbReference>
<dbReference type="Gene3D" id="3.40.50.720">
    <property type="entry name" value="NAD(P)-binding Rossmann-like Domain"/>
    <property type="match status" value="1"/>
</dbReference>
<comment type="subcellular location">
    <subcellularLocation>
        <location evidence="3">Cytoplasm</location>
    </subcellularLocation>
</comment>
<evidence type="ECO:0000259" key="14">
    <source>
        <dbReference type="PROSITE" id="PS52019"/>
    </source>
</evidence>
<dbReference type="SMART" id="SM00823">
    <property type="entry name" value="PKS_PP"/>
    <property type="match status" value="1"/>
</dbReference>
<evidence type="ECO:0000256" key="7">
    <source>
        <dbReference type="ARBA" id="ARBA00022553"/>
    </source>
</evidence>
<dbReference type="GO" id="GO:0004312">
    <property type="term" value="F:fatty acid synthase activity"/>
    <property type="evidence" value="ECO:0007669"/>
    <property type="project" value="TreeGrafter"/>
</dbReference>
<evidence type="ECO:0000256" key="11">
    <source>
        <dbReference type="ARBA" id="ARBA00023315"/>
    </source>
</evidence>
<dbReference type="Pfam" id="PF21089">
    <property type="entry name" value="PKS_DH_N"/>
    <property type="match status" value="1"/>
</dbReference>
<dbReference type="InterPro" id="IPR036291">
    <property type="entry name" value="NAD(P)-bd_dom_sf"/>
</dbReference>
<feature type="region of interest" description="C-terminal hotdog fold" evidence="12">
    <location>
        <begin position="1409"/>
        <end position="1553"/>
    </location>
</feature>
<dbReference type="GO" id="GO:0071770">
    <property type="term" value="P:DIM/DIP cell wall layer assembly"/>
    <property type="evidence" value="ECO:0007669"/>
    <property type="project" value="TreeGrafter"/>
</dbReference>
<dbReference type="InterPro" id="IPR049900">
    <property type="entry name" value="PKS_mFAS_DH"/>
</dbReference>
<name>A0A9W5LJC1_9BACI</name>
<dbReference type="Gene3D" id="3.10.129.110">
    <property type="entry name" value="Polyketide synthase dehydratase"/>
    <property type="match status" value="1"/>
</dbReference>
<dbReference type="InterPro" id="IPR057326">
    <property type="entry name" value="KR_dom"/>
</dbReference>
<feature type="domain" description="PKS/mFAS DH" evidence="14">
    <location>
        <begin position="1273"/>
        <end position="1553"/>
    </location>
</feature>
<dbReference type="InterPro" id="IPR042104">
    <property type="entry name" value="PKS_dehydratase_sf"/>
</dbReference>
<comment type="cofactor">
    <cofactor evidence="1">
        <name>pantetheine 4'-phosphate</name>
        <dbReference type="ChEBI" id="CHEBI:47942"/>
    </cofactor>
</comment>
<keyword evidence="16" id="KW-1185">Reference proteome</keyword>
<keyword evidence="11" id="KW-0012">Acyltransferase</keyword>
<dbReference type="Gene3D" id="1.10.1200.10">
    <property type="entry name" value="ACP-like"/>
    <property type="match status" value="1"/>
</dbReference>
<dbReference type="SMART" id="SM00825">
    <property type="entry name" value="PKS_KS"/>
    <property type="match status" value="1"/>
</dbReference>
<dbReference type="InterPro" id="IPR014030">
    <property type="entry name" value="Ketoacyl_synth_N"/>
</dbReference>
<evidence type="ECO:0000256" key="2">
    <source>
        <dbReference type="ARBA" id="ARBA00003299"/>
    </source>
</evidence>
<comment type="caution">
    <text evidence="15">The sequence shown here is derived from an EMBL/GenBank/DDBJ whole genome shotgun (WGS) entry which is preliminary data.</text>
</comment>
<dbReference type="Proteomes" id="UP000011182">
    <property type="component" value="Unassembled WGS sequence"/>
</dbReference>
<proteinExistence type="predicted"/>
<dbReference type="CDD" id="cd08953">
    <property type="entry name" value="KR_2_SDR_x"/>
    <property type="match status" value="1"/>
</dbReference>
<dbReference type="InterPro" id="IPR020841">
    <property type="entry name" value="PKS_Beta-ketoAc_synthase_dom"/>
</dbReference>
<dbReference type="SUPFAM" id="SSF47336">
    <property type="entry name" value="ACP-like"/>
    <property type="match status" value="1"/>
</dbReference>
<sequence>MHIKQILSLIEEQQMSPDTGLELIRTYRKEQIKNGTEQQSQAASQTVFFKRDWISSKNDDVQKQQAPRSILIFDRDKRLTEYISMLYKDQVHVILVTPNVYFSCLEQNVYTIDPSNEAHYENLFADLEKSKFTPGCVLYLWNSAVPELSEELIHKALLNGILPLFVLTKALIKAKYDNTKLLHMYWTNGQNQPFNEAVGGFIKTVNMESSKLKAKTLQIHREEPDSDPTASQLWEMACNELQSFQSNECEILIDSHSRYIKGMQHIDLENAKSLAPKHVSYHKGGVYIITGGAGKLGLMFAEHIANEVEAVIILTGRSALSEVQKEQLRKLNAKGSFVEYIQTDISERIKAEQFIRDVKQQHGQISGIIHAAGLIQDSFIAKKNLSEFVEVLKPKVFGTIWMDELTKDENLDFFILFSSVAANGNAGQSDYAYANSFMDSYAMFRNQLNRNGKTLSINWPLWKEGGMNLDDSAVVHLKEKFGMIPIHSTAAFKAFDKMMQSSFSNIMPVEGDRDKLLKTIPFRKLTPSDNQTEIEKNTEDNEIVIKDKVNDYFIKTICSELKIPNHKINAYDSFEKFGINSLIIMSLISKLEDTFGDLPKTIFFEYRNVDELADFFLKSFKETVLKEAGIALIEAAPKLKKHTKMQQERQPAHAVSVNTPINEDIAIIGVSGRYPMADNVMEFWDCIIGGKNCITEIPKERWDFRSDYSPDRMDRGKINSKWGGFINRVDQFDPLFFHISHKEAEMMDPQERIFLETAWHTFEDSGYTRDRLDGMKAGVFVGAMYGQYQLFGAEETAKGNAVALSSFFSSIANRVSYFFNFSGPSIALDTMCSSSLTAIHLACESIKRGESEIALAGGVNVSIHPNKYLWLSQGNFVSTEGLCRSFGEGGNGYVPGEGAGAVLLKPLHKAINDQDCIYGVIKGTAVNHGGKTNGFTVPNPNAQAELIAENFKKSGISPRSISYLEAHGTGTSLGDPIEIAGLTKAFEQFTDDKQFCAIGSVKSNIGHLESAAGIAALTKVLLQFKHRKLAPSIHSERLNTNINFENTPFYVQQKEEEWRKEAGITRRRAAVSSFGAGGANAHIILEEYENHIASVKYTCSGPYAAVLSARNEDRLREYARRLLQYTDQETAVSVADIAYTLQTCREPMEERVAFVASDLHELRGNLKLFCDEGIIGDNVYKGNVTKDYDKVFVFHDRKMKEQFLKAVMEKRDVNDLAKLWSYGVDIQWRNLYEDRPKARRVDLPLYPFAEEFYWVPRVSDEKLSALQNKTVLHPLLDSNESTLEQQYFKKTVMEKEIWLKDHVVKDKRILPAAVFLEMACAAGNLSYRRKKVSGLKNITFIRPAMLYQESIIVYSFISVEDGRILFKMAADEDAGTKAVFASGELSYDAHQNAKHIESIDRHEIIKRSAFIHEHDECYRHFRENGFDYGRSFQSIQRLWGGDTEALAHLILPQEAAHTFNNSILPPSLLDGALQSLFGITEGRERAFVYVPYSIGEIYIHQKVPEECWVYARKTSQKDQFEFTYDIMLVNHQGDLLVQLQNVTLRKGEVFSDRDPYQKKPVSSVTQEKLTELLGQLQAGELTTEEADHLLAQMLD</sequence>
<dbReference type="Pfam" id="PF00109">
    <property type="entry name" value="ketoacyl-synt"/>
    <property type="match status" value="1"/>
</dbReference>
<dbReference type="InterPro" id="IPR049490">
    <property type="entry name" value="C883_1060-like_KR_N"/>
</dbReference>
<evidence type="ECO:0000256" key="10">
    <source>
        <dbReference type="ARBA" id="ARBA00022857"/>
    </source>
</evidence>
<dbReference type="FunFam" id="3.40.47.10:FF:000019">
    <property type="entry name" value="Polyketide synthase type I"/>
    <property type="match status" value="1"/>
</dbReference>
<dbReference type="Pfam" id="PF22336">
    <property type="entry name" value="RhiE-like_linker"/>
    <property type="match status" value="1"/>
</dbReference>
<dbReference type="GO" id="GO:0005886">
    <property type="term" value="C:plasma membrane"/>
    <property type="evidence" value="ECO:0007669"/>
    <property type="project" value="TreeGrafter"/>
</dbReference>
<evidence type="ECO:0000259" key="13">
    <source>
        <dbReference type="PROSITE" id="PS52004"/>
    </source>
</evidence>
<comment type="pathway">
    <text evidence="4">Antibiotic biosynthesis; bacillaene biosynthesis.</text>
</comment>
<dbReference type="Pfam" id="PF02801">
    <property type="entry name" value="Ketoacyl-synt_C"/>
    <property type="match status" value="1"/>
</dbReference>
<feature type="domain" description="Ketosynthase family 3 (KS3)" evidence="13">
    <location>
        <begin position="662"/>
        <end position="1087"/>
    </location>
</feature>
<keyword evidence="10" id="KW-0521">NADP</keyword>
<evidence type="ECO:0000256" key="1">
    <source>
        <dbReference type="ARBA" id="ARBA00001957"/>
    </source>
</evidence>
<feature type="region of interest" description="N-terminal hotdog fold" evidence="12">
    <location>
        <begin position="1273"/>
        <end position="1392"/>
    </location>
</feature>
<dbReference type="Gene3D" id="3.40.47.10">
    <property type="match status" value="1"/>
</dbReference>
<dbReference type="CDD" id="cd00833">
    <property type="entry name" value="PKS"/>
    <property type="match status" value="1"/>
</dbReference>
<keyword evidence="7" id="KW-0597">Phosphoprotein</keyword>
<protein>
    <submittedName>
        <fullName evidence="15">MlnC</fullName>
    </submittedName>
</protein>
<comment type="function">
    <text evidence="2">Involved in some intermediate steps for the synthesis of the antibiotic polyketide bacillaene which is involved in secondary metabolism.</text>
</comment>
<reference evidence="15 16" key="1">
    <citation type="journal article" date="2014" name="Syst. Appl. Microbiol.">
        <title>Genomic insights into the taxonomic status of the three subspecies of Bacillus subtilis.</title>
        <authorList>
            <person name="Yi H."/>
            <person name="Chun J."/>
            <person name="Cha C.J."/>
        </authorList>
    </citation>
    <scope>NUCLEOTIDE SEQUENCE [LARGE SCALE GENOMIC DNA]</scope>
    <source>
        <strain evidence="15 16">KCTC 13429</strain>
    </source>
</reference>
<feature type="active site" description="Proton donor; for dehydratase activity" evidence="12">
    <location>
        <position position="1470"/>
    </location>
</feature>
<dbReference type="SMART" id="SM00822">
    <property type="entry name" value="PKS_KR"/>
    <property type="match status" value="1"/>
</dbReference>
<gene>
    <name evidence="15" type="ORF">BSI_21420</name>
</gene>
<keyword evidence="8" id="KW-0808">Transferase</keyword>
<organism evidence="15 16">
    <name type="scientific">Bacillus inaquosorum KCTC 13429</name>
    <dbReference type="NCBI Taxonomy" id="1236548"/>
    <lineage>
        <taxon>Bacteria</taxon>
        <taxon>Bacillati</taxon>
        <taxon>Bacillota</taxon>
        <taxon>Bacilli</taxon>
        <taxon>Bacillales</taxon>
        <taxon>Bacillaceae</taxon>
        <taxon>Bacillus</taxon>
    </lineage>
</organism>
<dbReference type="GO" id="GO:0006633">
    <property type="term" value="P:fatty acid biosynthetic process"/>
    <property type="evidence" value="ECO:0007669"/>
    <property type="project" value="TreeGrafter"/>
</dbReference>
<dbReference type="InterPro" id="IPR050091">
    <property type="entry name" value="PKS_NRPS_Biosynth_Enz"/>
</dbReference>
<keyword evidence="9" id="KW-0677">Repeat</keyword>
<dbReference type="InterPro" id="IPR009081">
    <property type="entry name" value="PP-bd_ACP"/>
</dbReference>
<dbReference type="PANTHER" id="PTHR43775">
    <property type="entry name" value="FATTY ACID SYNTHASE"/>
    <property type="match status" value="1"/>
</dbReference>
<dbReference type="GO" id="GO:0005737">
    <property type="term" value="C:cytoplasm"/>
    <property type="evidence" value="ECO:0007669"/>
    <property type="project" value="UniProtKB-SubCell"/>
</dbReference>
<dbReference type="SMART" id="SM00826">
    <property type="entry name" value="PKS_DH"/>
    <property type="match status" value="1"/>
</dbReference>
<dbReference type="InterPro" id="IPR020807">
    <property type="entry name" value="PKS_DH"/>
</dbReference>
<dbReference type="RefSeq" id="WP_003238822.1">
    <property type="nucleotide sequence ID" value="NZ_AMXN01000003.1"/>
</dbReference>
<evidence type="ECO:0000256" key="12">
    <source>
        <dbReference type="PROSITE-ProRule" id="PRU01363"/>
    </source>
</evidence>
<evidence type="ECO:0000256" key="8">
    <source>
        <dbReference type="ARBA" id="ARBA00022679"/>
    </source>
</evidence>
<dbReference type="Pfam" id="PF08659">
    <property type="entry name" value="KR"/>
    <property type="match status" value="1"/>
</dbReference>
<dbReference type="EMBL" id="AMXN01000003">
    <property type="protein sequence ID" value="ELS61769.1"/>
    <property type="molecule type" value="Genomic_DNA"/>
</dbReference>
<evidence type="ECO:0000256" key="9">
    <source>
        <dbReference type="ARBA" id="ARBA00022737"/>
    </source>
</evidence>
<dbReference type="InterPro" id="IPR049551">
    <property type="entry name" value="PKS_DH_C"/>
</dbReference>
<evidence type="ECO:0000256" key="5">
    <source>
        <dbReference type="ARBA" id="ARBA00022450"/>
    </source>
</evidence>
<dbReference type="PANTHER" id="PTHR43775:SF37">
    <property type="entry name" value="SI:DKEY-61P9.11"/>
    <property type="match status" value="1"/>
</dbReference>
<dbReference type="InterPro" id="IPR049552">
    <property type="entry name" value="PKS_DH_N"/>
</dbReference>
<dbReference type="Pfam" id="PF00550">
    <property type="entry name" value="PP-binding"/>
    <property type="match status" value="1"/>
</dbReference>
<dbReference type="PROSITE" id="PS52019">
    <property type="entry name" value="PKS_MFAS_DH"/>
    <property type="match status" value="1"/>
</dbReference>
<dbReference type="Pfam" id="PF21394">
    <property type="entry name" value="Beta-ketacyl_N"/>
    <property type="match status" value="1"/>
</dbReference>
<dbReference type="Gene3D" id="1.10.1240.100">
    <property type="match status" value="1"/>
</dbReference>
<dbReference type="GO" id="GO:0031177">
    <property type="term" value="F:phosphopantetheine binding"/>
    <property type="evidence" value="ECO:0007669"/>
    <property type="project" value="InterPro"/>
</dbReference>
<evidence type="ECO:0000256" key="6">
    <source>
        <dbReference type="ARBA" id="ARBA00022490"/>
    </source>
</evidence>
<dbReference type="PROSITE" id="PS52004">
    <property type="entry name" value="KS3_2"/>
    <property type="match status" value="1"/>
</dbReference>
<keyword evidence="5" id="KW-0596">Phosphopantetheine</keyword>
<evidence type="ECO:0000256" key="4">
    <source>
        <dbReference type="ARBA" id="ARBA00004789"/>
    </source>
</evidence>
<dbReference type="InterPro" id="IPR013968">
    <property type="entry name" value="PKS_KR"/>
</dbReference>
<dbReference type="InterPro" id="IPR020806">
    <property type="entry name" value="PKS_PP-bd"/>
</dbReference>
<dbReference type="Pfam" id="PF14765">
    <property type="entry name" value="PS-DH"/>
    <property type="match status" value="1"/>
</dbReference>
<dbReference type="InterPro" id="IPR014031">
    <property type="entry name" value="Ketoacyl_synth_C"/>
</dbReference>
<dbReference type="InterPro" id="IPR016039">
    <property type="entry name" value="Thiolase-like"/>
</dbReference>
<dbReference type="SUPFAM" id="SSF51735">
    <property type="entry name" value="NAD(P)-binding Rossmann-fold domains"/>
    <property type="match status" value="1"/>
</dbReference>
<feature type="active site" description="Proton acceptor; for dehydratase activity" evidence="12">
    <location>
        <position position="1302"/>
    </location>
</feature>
<evidence type="ECO:0000256" key="3">
    <source>
        <dbReference type="ARBA" id="ARBA00004496"/>
    </source>
</evidence>
<dbReference type="InterPro" id="IPR054514">
    <property type="entry name" value="RhiE-like_linker"/>
</dbReference>